<evidence type="ECO:0000313" key="12">
    <source>
        <dbReference type="EMBL" id="CEO98158.1"/>
    </source>
</evidence>
<feature type="compositionally biased region" description="Polar residues" evidence="10">
    <location>
        <begin position="513"/>
        <end position="528"/>
    </location>
</feature>
<dbReference type="SUPFAM" id="SSF52980">
    <property type="entry name" value="Restriction endonuclease-like"/>
    <property type="match status" value="1"/>
</dbReference>
<keyword evidence="13" id="KW-0496">Mitochondrion</keyword>
<keyword evidence="9" id="KW-0539">Nucleus</keyword>
<proteinExistence type="inferred from homology"/>
<dbReference type="Proteomes" id="UP000039324">
    <property type="component" value="Unassembled WGS sequence"/>
</dbReference>
<keyword evidence="4" id="KW-0255">Endonuclease</keyword>
<dbReference type="Pfam" id="PF02732">
    <property type="entry name" value="ERCC4"/>
    <property type="match status" value="1"/>
</dbReference>
<dbReference type="OMA" id="THILDIM"/>
<dbReference type="GO" id="GO:0000712">
    <property type="term" value="P:resolution of meiotic recombination intermediates"/>
    <property type="evidence" value="ECO:0007669"/>
    <property type="project" value="TreeGrafter"/>
</dbReference>
<evidence type="ECO:0000256" key="4">
    <source>
        <dbReference type="ARBA" id="ARBA00022759"/>
    </source>
</evidence>
<evidence type="ECO:0000313" key="13">
    <source>
        <dbReference type="EMBL" id="SPQ96021.1"/>
    </source>
</evidence>
<evidence type="ECO:0000256" key="9">
    <source>
        <dbReference type="ARBA" id="ARBA00023242"/>
    </source>
</evidence>
<evidence type="ECO:0000256" key="2">
    <source>
        <dbReference type="ARBA" id="ARBA00010015"/>
    </source>
</evidence>
<dbReference type="EMBL" id="OVEO01000005">
    <property type="protein sequence ID" value="SPQ96021.1"/>
    <property type="molecule type" value="Genomic_DNA"/>
</dbReference>
<protein>
    <recommendedName>
        <fullName evidence="11">ERCC4 domain-containing protein</fullName>
    </recommendedName>
</protein>
<reference evidence="12 14" key="1">
    <citation type="submission" date="2015-02" db="EMBL/GenBank/DDBJ databases">
        <authorList>
            <person name="Chooi Y.-H."/>
        </authorList>
    </citation>
    <scope>NUCLEOTIDE SEQUENCE [LARGE SCALE GENOMIC DNA]</scope>
    <source>
        <strain evidence="12">E3</strain>
    </source>
</reference>
<dbReference type="CDD" id="cd20078">
    <property type="entry name" value="XPF_nuclease_XPF_euk"/>
    <property type="match status" value="1"/>
</dbReference>
<dbReference type="Gene3D" id="3.40.50.10130">
    <property type="match status" value="1"/>
</dbReference>
<feature type="domain" description="ERCC4" evidence="11">
    <location>
        <begin position="694"/>
        <end position="774"/>
    </location>
</feature>
<dbReference type="SMART" id="SM00891">
    <property type="entry name" value="ERCC4"/>
    <property type="match status" value="1"/>
</dbReference>
<dbReference type="GO" id="GO:0003684">
    <property type="term" value="F:damaged DNA binding"/>
    <property type="evidence" value="ECO:0007669"/>
    <property type="project" value="TreeGrafter"/>
</dbReference>
<evidence type="ECO:0000256" key="8">
    <source>
        <dbReference type="ARBA" id="ARBA00023204"/>
    </source>
</evidence>
<dbReference type="InterPro" id="IPR010994">
    <property type="entry name" value="RuvA_2-like"/>
</dbReference>
<keyword evidence="5" id="KW-0227">DNA damage</keyword>
<dbReference type="STRING" id="37360.A0A0G4IS36"/>
<dbReference type="EMBL" id="CDSF01000082">
    <property type="protein sequence ID" value="CEO98158.1"/>
    <property type="molecule type" value="Genomic_DNA"/>
</dbReference>
<dbReference type="GO" id="GO:0000014">
    <property type="term" value="F:single-stranded DNA endodeoxyribonuclease activity"/>
    <property type="evidence" value="ECO:0007669"/>
    <property type="project" value="TreeGrafter"/>
</dbReference>
<gene>
    <name evidence="12" type="ORF">PBRA_006272</name>
    <name evidence="13" type="ORF">PLBR_LOCUS3236</name>
</gene>
<accession>A0A0G4IS36</accession>
<dbReference type="SUPFAM" id="SSF47781">
    <property type="entry name" value="RuvA domain 2-like"/>
    <property type="match status" value="1"/>
</dbReference>
<keyword evidence="6" id="KW-0378">Hydrolase</keyword>
<evidence type="ECO:0000256" key="3">
    <source>
        <dbReference type="ARBA" id="ARBA00022722"/>
    </source>
</evidence>
<dbReference type="PANTHER" id="PTHR10150">
    <property type="entry name" value="DNA REPAIR ENDONUCLEASE XPF"/>
    <property type="match status" value="1"/>
</dbReference>
<dbReference type="OrthoDB" id="361020at2759"/>
<evidence type="ECO:0000256" key="6">
    <source>
        <dbReference type="ARBA" id="ARBA00022801"/>
    </source>
</evidence>
<keyword evidence="7" id="KW-0238">DNA-binding</keyword>
<comment type="subcellular location">
    <subcellularLocation>
        <location evidence="1">Nucleus</location>
    </subcellularLocation>
</comment>
<keyword evidence="3" id="KW-0540">Nuclease</keyword>
<evidence type="ECO:0000256" key="7">
    <source>
        <dbReference type="ARBA" id="ARBA00023125"/>
    </source>
</evidence>
<dbReference type="AlphaFoldDB" id="A0A0G4IS36"/>
<evidence type="ECO:0000259" key="11">
    <source>
        <dbReference type="SMART" id="SM00891"/>
    </source>
</evidence>
<organism evidence="12 14">
    <name type="scientific">Plasmodiophora brassicae</name>
    <name type="common">Clubroot disease agent</name>
    <dbReference type="NCBI Taxonomy" id="37360"/>
    <lineage>
        <taxon>Eukaryota</taxon>
        <taxon>Sar</taxon>
        <taxon>Rhizaria</taxon>
        <taxon>Endomyxa</taxon>
        <taxon>Phytomyxea</taxon>
        <taxon>Plasmodiophorida</taxon>
        <taxon>Plasmodiophoridae</taxon>
        <taxon>Plasmodiophora</taxon>
    </lineage>
</organism>
<dbReference type="Gene3D" id="1.10.150.20">
    <property type="entry name" value="5' to 3' exonuclease, C-terminal subdomain"/>
    <property type="match status" value="1"/>
</dbReference>
<dbReference type="PANTHER" id="PTHR10150:SF0">
    <property type="entry name" value="DNA REPAIR ENDONUCLEASE XPF"/>
    <property type="match status" value="1"/>
</dbReference>
<evidence type="ECO:0000256" key="10">
    <source>
        <dbReference type="SAM" id="MobiDB-lite"/>
    </source>
</evidence>
<evidence type="ECO:0000256" key="1">
    <source>
        <dbReference type="ARBA" id="ARBA00004123"/>
    </source>
</evidence>
<keyword evidence="14" id="KW-1185">Reference proteome</keyword>
<dbReference type="InterPro" id="IPR047520">
    <property type="entry name" value="XPF_nuclease"/>
</dbReference>
<comment type="similarity">
    <text evidence="2">Belongs to the XPF family.</text>
</comment>
<keyword evidence="8" id="KW-0234">DNA repair</keyword>
<name>A0A0G4IS36_PLABS</name>
<dbReference type="GO" id="GO:0000724">
    <property type="term" value="P:double-strand break repair via homologous recombination"/>
    <property type="evidence" value="ECO:0007669"/>
    <property type="project" value="TreeGrafter"/>
</dbReference>
<dbReference type="InterPro" id="IPR011335">
    <property type="entry name" value="Restrct_endonuc-II-like"/>
</dbReference>
<sequence length="922" mass="101873">MVGEIAEDDGANEEVLFDIVDDDADDDDDVLVVEDDDSAWIEGGPEVSADAEVALEVAAPDHDCLVVLSDGINPAFVVAECIRRAGTRPTDLVLLFNVNDDVVADDIRGALRPSLVMSRMASSAIPASSRQRLYIAGRVVAMSLATASLDMINGVLPANLVKGVVILDAHCVVPGSKEALVLRLLRDKCRPFPHRPFIKLITCNAAAFEGGSRLEHVVACSRVQHVHLWPRFRTRLDAAVARTPIDSVGVFVQLSRQQEQLHNAIKVVVRVALSELITSAKRYLANEDVADVTEDDDVFSADIERRLRRQLQKRWHLVGPKTKQLLNDVSLLRKLFVLLVQLDCVSFYRFLLSIRGTERPQHSQWLLTDQADRLFQLAKRRIYSVANNQLRVALQPNPKWSILRQILGEIESEELPCSGPILVICADQAACLTASEILETGDQAFLQRRWLQFLKSMRLDAVSTATERDDEEEASEDAFAARRRERALLRQEYLKLGQPGPRQATLARFGVKSASSSTKSLPQRNPPTRTRKRAKVSKPPAPPVAEPSPNSSVPSLQSIVKRSAQSKAVEVLEEQRGISIMFWAKGSGCIPLDTINPAFAIVYDPDIGTLRQLEMYKSRSPHLLRRVYTVTYEGSIEDATHQRQIRQECGAFESLAHRKSRLVMPADDEETRAPAQPTVSTRKGGIPQAADQRTVIIDIREFRSSLPGVLYERDIHVIPVTLEVGDYVLTPQICVERKSISDLFQSLNSGRLFTQLTAMIRFYAHPFLLIEFSPTQAFCLQQDVNPRSGGPLLSVTCGKLALVCLTFPQVRIIWSRGPLATASIFSRLKMGNPQPDVATAATITCPDDGEAPDASAYVAGDILRRLPGINSNNVNAVLKRANCLADLVQLDHGELSKLLGGRGHAHSFTEFVHADIAVGDYA</sequence>
<evidence type="ECO:0000313" key="15">
    <source>
        <dbReference type="Proteomes" id="UP000290189"/>
    </source>
</evidence>
<dbReference type="GO" id="GO:0000110">
    <property type="term" value="C:nucleotide-excision repair factor 1 complex"/>
    <property type="evidence" value="ECO:0007669"/>
    <property type="project" value="TreeGrafter"/>
</dbReference>
<feature type="region of interest" description="Disordered" evidence="10">
    <location>
        <begin position="509"/>
        <end position="557"/>
    </location>
</feature>
<dbReference type="InterPro" id="IPR006166">
    <property type="entry name" value="ERCC4_domain"/>
</dbReference>
<dbReference type="FunFam" id="3.40.50.10130:FF:000002">
    <property type="entry name" value="DNA repair endonuclease XPF"/>
    <property type="match status" value="1"/>
</dbReference>
<dbReference type="GO" id="GO:0003697">
    <property type="term" value="F:single-stranded DNA binding"/>
    <property type="evidence" value="ECO:0007669"/>
    <property type="project" value="TreeGrafter"/>
</dbReference>
<dbReference type="GO" id="GO:1901255">
    <property type="term" value="P:nucleotide-excision repair involved in interstrand cross-link repair"/>
    <property type="evidence" value="ECO:0007669"/>
    <property type="project" value="TreeGrafter"/>
</dbReference>
<reference evidence="13 15" key="2">
    <citation type="submission" date="2018-03" db="EMBL/GenBank/DDBJ databases">
        <authorList>
            <person name="Fogelqvist J."/>
        </authorList>
    </citation>
    <scope>NUCLEOTIDE SEQUENCE [LARGE SCALE GENOMIC DNA]</scope>
</reference>
<dbReference type="Proteomes" id="UP000290189">
    <property type="component" value="Unassembled WGS sequence"/>
</dbReference>
<evidence type="ECO:0000256" key="5">
    <source>
        <dbReference type="ARBA" id="ARBA00022763"/>
    </source>
</evidence>
<geneLocation type="mitochondrion" evidence="13"/>
<evidence type="ECO:0000313" key="14">
    <source>
        <dbReference type="Proteomes" id="UP000039324"/>
    </source>
</evidence>